<evidence type="ECO:0000313" key="1">
    <source>
        <dbReference type="EMBL" id="MBW0537404.1"/>
    </source>
</evidence>
<dbReference type="EMBL" id="AVOT02042022">
    <property type="protein sequence ID" value="MBW0537404.1"/>
    <property type="molecule type" value="Genomic_DNA"/>
</dbReference>
<name>A0A9Q3FDV9_9BASI</name>
<accession>A0A9Q3FDV9</accession>
<dbReference type="AlphaFoldDB" id="A0A9Q3FDV9"/>
<keyword evidence="2" id="KW-1185">Reference proteome</keyword>
<gene>
    <name evidence="1" type="ORF">O181_077119</name>
</gene>
<evidence type="ECO:0000313" key="2">
    <source>
        <dbReference type="Proteomes" id="UP000765509"/>
    </source>
</evidence>
<proteinExistence type="predicted"/>
<dbReference type="Proteomes" id="UP000765509">
    <property type="component" value="Unassembled WGS sequence"/>
</dbReference>
<comment type="caution">
    <text evidence="1">The sequence shown here is derived from an EMBL/GenBank/DDBJ whole genome shotgun (WGS) entry which is preliminary data.</text>
</comment>
<organism evidence="1 2">
    <name type="scientific">Austropuccinia psidii MF-1</name>
    <dbReference type="NCBI Taxonomy" id="1389203"/>
    <lineage>
        <taxon>Eukaryota</taxon>
        <taxon>Fungi</taxon>
        <taxon>Dikarya</taxon>
        <taxon>Basidiomycota</taxon>
        <taxon>Pucciniomycotina</taxon>
        <taxon>Pucciniomycetes</taxon>
        <taxon>Pucciniales</taxon>
        <taxon>Sphaerophragmiaceae</taxon>
        <taxon>Austropuccinia</taxon>
    </lineage>
</organism>
<sequence>MRHLSIERTDVWKKILDVDHHFLGDSVDYFNKLFSESHMESPPTSRRAPVDFWSQSLTMEWAPSTLEVEPTPRWQWWLVQAGTEYSFRGSQVFSKYCTT</sequence>
<protein>
    <submittedName>
        <fullName evidence="1">Uncharacterized protein</fullName>
    </submittedName>
</protein>
<reference evidence="1" key="1">
    <citation type="submission" date="2021-03" db="EMBL/GenBank/DDBJ databases">
        <title>Draft genome sequence of rust myrtle Austropuccinia psidii MF-1, a brazilian biotype.</title>
        <authorList>
            <person name="Quecine M.C."/>
            <person name="Pachon D.M.R."/>
            <person name="Bonatelli M.L."/>
            <person name="Correr F.H."/>
            <person name="Franceschini L.M."/>
            <person name="Leite T.F."/>
            <person name="Margarido G.R.A."/>
            <person name="Almeida C.A."/>
            <person name="Ferrarezi J.A."/>
            <person name="Labate C.A."/>
        </authorList>
    </citation>
    <scope>NUCLEOTIDE SEQUENCE</scope>
    <source>
        <strain evidence="1">MF-1</strain>
    </source>
</reference>